<sequence>MRSAALRKSTGSIFSVIQFRSGLCCSISTVQGNERQADQRMFKRPLEASRQLPLPEEALALPANGPFALLFAQEHHLLSAGDGGEEGNEGKGGKPEPSITFFHTTGHDSSSPNPLHNEEFDMEYDD</sequence>
<evidence type="ECO:0000313" key="2">
    <source>
        <dbReference type="EMBL" id="BBH92982.1"/>
    </source>
</evidence>
<accession>A0A455T191</accession>
<evidence type="ECO:0000256" key="1">
    <source>
        <dbReference type="SAM" id="MobiDB-lite"/>
    </source>
</evidence>
<organism evidence="2">
    <name type="scientific">Thermogemmatispora argillosa</name>
    <dbReference type="NCBI Taxonomy" id="2045280"/>
    <lineage>
        <taxon>Bacteria</taxon>
        <taxon>Bacillati</taxon>
        <taxon>Chloroflexota</taxon>
        <taxon>Ktedonobacteria</taxon>
        <taxon>Thermogemmatisporales</taxon>
        <taxon>Thermogemmatisporaceae</taxon>
        <taxon>Thermogemmatispora</taxon>
    </lineage>
</organism>
<dbReference type="AlphaFoldDB" id="A0A455T191"/>
<reference evidence="2" key="1">
    <citation type="submission" date="2018-12" db="EMBL/GenBank/DDBJ databases">
        <title>Novel natural products biosynthetic potential of the class Ktedonobacteria.</title>
        <authorList>
            <person name="Zheng Y."/>
            <person name="Saitou A."/>
            <person name="Wang C.M."/>
            <person name="Toyoda A."/>
            <person name="Minakuchi Y."/>
            <person name="Sekiguchi Y."/>
            <person name="Ueda K."/>
            <person name="Takano H."/>
            <person name="Sakai Y."/>
            <person name="Yokota A."/>
            <person name="Yabe S."/>
        </authorList>
    </citation>
    <scope>NUCLEOTIDE SEQUENCE</scope>
    <source>
        <strain evidence="2">A3-2</strain>
    </source>
</reference>
<dbReference type="EMBL" id="AP019377">
    <property type="protein sequence ID" value="BBH92982.1"/>
    <property type="molecule type" value="Genomic_DNA"/>
</dbReference>
<protein>
    <submittedName>
        <fullName evidence="2">Uncharacterized protein</fullName>
    </submittedName>
</protein>
<proteinExistence type="predicted"/>
<gene>
    <name evidence="2" type="ORF">KTA_11810</name>
</gene>
<feature type="region of interest" description="Disordered" evidence="1">
    <location>
        <begin position="79"/>
        <end position="126"/>
    </location>
</feature>
<feature type="compositionally biased region" description="Polar residues" evidence="1">
    <location>
        <begin position="101"/>
        <end position="114"/>
    </location>
</feature>
<name>A0A455T191_9CHLR</name>